<feature type="transmembrane region" description="Helical" evidence="4">
    <location>
        <begin position="84"/>
        <end position="101"/>
    </location>
</feature>
<feature type="transmembrane region" description="Helical" evidence="4">
    <location>
        <begin position="212"/>
        <end position="238"/>
    </location>
</feature>
<evidence type="ECO:0000256" key="1">
    <source>
        <dbReference type="ARBA" id="ARBA00022692"/>
    </source>
</evidence>
<feature type="transmembrane region" description="Helical" evidence="4">
    <location>
        <begin position="12"/>
        <end position="30"/>
    </location>
</feature>
<feature type="transmembrane region" description="Helical" evidence="4">
    <location>
        <begin position="287"/>
        <end position="306"/>
    </location>
</feature>
<keyword evidence="2 4" id="KW-1133">Transmembrane helix</keyword>
<dbReference type="SUPFAM" id="SSF103473">
    <property type="entry name" value="MFS general substrate transporter"/>
    <property type="match status" value="1"/>
</dbReference>
<evidence type="ECO:0000259" key="5">
    <source>
        <dbReference type="PROSITE" id="PS50850"/>
    </source>
</evidence>
<dbReference type="Pfam" id="PF07690">
    <property type="entry name" value="MFS_1"/>
    <property type="match status" value="1"/>
</dbReference>
<evidence type="ECO:0000256" key="2">
    <source>
        <dbReference type="ARBA" id="ARBA00022989"/>
    </source>
</evidence>
<protein>
    <submittedName>
        <fullName evidence="6">Cyanate permease</fullName>
    </submittedName>
</protein>
<feature type="transmembrane region" description="Helical" evidence="4">
    <location>
        <begin position="172"/>
        <end position="191"/>
    </location>
</feature>
<name>A0A0J7XJ39_9SPHN</name>
<feature type="transmembrane region" description="Helical" evidence="4">
    <location>
        <begin position="141"/>
        <end position="160"/>
    </location>
</feature>
<feature type="transmembrane region" description="Helical" evidence="4">
    <location>
        <begin position="373"/>
        <end position="395"/>
    </location>
</feature>
<proteinExistence type="predicted"/>
<feature type="transmembrane region" description="Helical" evidence="4">
    <location>
        <begin position="312"/>
        <end position="334"/>
    </location>
</feature>
<evidence type="ECO:0000256" key="4">
    <source>
        <dbReference type="SAM" id="Phobius"/>
    </source>
</evidence>
<evidence type="ECO:0000313" key="6">
    <source>
        <dbReference type="EMBL" id="KMS51153.1"/>
    </source>
</evidence>
<keyword evidence="1 4" id="KW-0812">Transmembrane</keyword>
<keyword evidence="7" id="KW-1185">Reference proteome</keyword>
<organism evidence="6 7">
    <name type="scientific">Novosphingobium barchaimii LL02</name>
    <dbReference type="NCBI Taxonomy" id="1114963"/>
    <lineage>
        <taxon>Bacteria</taxon>
        <taxon>Pseudomonadati</taxon>
        <taxon>Pseudomonadota</taxon>
        <taxon>Alphaproteobacteria</taxon>
        <taxon>Sphingomonadales</taxon>
        <taxon>Sphingomonadaceae</taxon>
        <taxon>Novosphingobium</taxon>
    </lineage>
</organism>
<dbReference type="AlphaFoldDB" id="A0A0J7XJ39"/>
<dbReference type="Gene3D" id="1.20.1250.20">
    <property type="entry name" value="MFS general substrate transporter like domains"/>
    <property type="match status" value="2"/>
</dbReference>
<evidence type="ECO:0000256" key="3">
    <source>
        <dbReference type="ARBA" id="ARBA00023136"/>
    </source>
</evidence>
<dbReference type="InterPro" id="IPR036259">
    <property type="entry name" value="MFS_trans_sf"/>
</dbReference>
<feature type="transmembrane region" description="Helical" evidence="4">
    <location>
        <begin position="258"/>
        <end position="280"/>
    </location>
</feature>
<feature type="domain" description="Major facilitator superfamily (MFS) profile" evidence="5">
    <location>
        <begin position="16"/>
        <end position="400"/>
    </location>
</feature>
<gene>
    <name evidence="6" type="ORF">V474_05205</name>
</gene>
<dbReference type="PATRIC" id="fig|1114963.3.peg.4686"/>
<dbReference type="PANTHER" id="PTHR11360">
    <property type="entry name" value="MONOCARBOXYLATE TRANSPORTER"/>
    <property type="match status" value="1"/>
</dbReference>
<accession>A0A0J7XJ39</accession>
<dbReference type="PROSITE" id="PS50850">
    <property type="entry name" value="MFS"/>
    <property type="match status" value="1"/>
</dbReference>
<dbReference type="EMBL" id="JACU01000013">
    <property type="protein sequence ID" value="KMS51153.1"/>
    <property type="molecule type" value="Genomic_DNA"/>
</dbReference>
<sequence>MPLKAPMNTRLLVYIVLQALCLMYFLLSAGTFNSLGMVIPSMVQEFGMSWAQAGFGFTLLGTACGIISLAPAWTIRKLGVGRTLLTGTVILFAGFGLLYASTGVMTYYLGTTLLGVGYCFCGTVPAVHVLSSTFRRRSTVLGLYFTIGNLGAVAGPMMYYGLQSGGMGWRSYWLLFAVAAVVIGGFSTIAASRLRLPGPEQHTQAVDGPAAWTVRAALGTVQFWVIVFAYTACLAINTTTHSFAYQHLLEHGIGEGRASQMISLSALVCAIGSALAGVAGEKTSPRALTMFSLGCLGFSAALLAVADGPLVLILWMIAFGGGLGFSYVSTVMLLQEYFGQKASLELYSIMMAVSTSAALGPALGGAIKDQTGSFSGVFFGLAALSAVLFCVVAVLRKPAAKARFQGTLVAES</sequence>
<dbReference type="GO" id="GO:0022857">
    <property type="term" value="F:transmembrane transporter activity"/>
    <property type="evidence" value="ECO:0007669"/>
    <property type="project" value="InterPro"/>
</dbReference>
<feature type="transmembrane region" description="Helical" evidence="4">
    <location>
        <begin position="50"/>
        <end position="72"/>
    </location>
</feature>
<reference evidence="6 7" key="1">
    <citation type="journal article" date="2015" name="G3 (Bethesda)">
        <title>Insights into Ongoing Evolution of the Hexachlorocyclohexane Catabolic Pathway from Comparative Genomics of Ten Sphingomonadaceae Strains.</title>
        <authorList>
            <person name="Pearce S.L."/>
            <person name="Oakeshott J.G."/>
            <person name="Pandey G."/>
        </authorList>
    </citation>
    <scope>NUCLEOTIDE SEQUENCE [LARGE SCALE GENOMIC DNA]</scope>
    <source>
        <strain evidence="6 7">LL02</strain>
    </source>
</reference>
<dbReference type="InterPro" id="IPR011701">
    <property type="entry name" value="MFS"/>
</dbReference>
<keyword evidence="3 4" id="KW-0472">Membrane</keyword>
<dbReference type="Proteomes" id="UP000052268">
    <property type="component" value="Unassembled WGS sequence"/>
</dbReference>
<dbReference type="InterPro" id="IPR050327">
    <property type="entry name" value="Proton-linked_MCT"/>
</dbReference>
<feature type="transmembrane region" description="Helical" evidence="4">
    <location>
        <begin position="346"/>
        <end position="367"/>
    </location>
</feature>
<evidence type="ECO:0000313" key="7">
    <source>
        <dbReference type="Proteomes" id="UP000052268"/>
    </source>
</evidence>
<dbReference type="PANTHER" id="PTHR11360:SF290">
    <property type="entry name" value="MONOCARBOXYLATE MFS PERMEASE"/>
    <property type="match status" value="1"/>
</dbReference>
<comment type="caution">
    <text evidence="6">The sequence shown here is derived from an EMBL/GenBank/DDBJ whole genome shotgun (WGS) entry which is preliminary data.</text>
</comment>
<dbReference type="InterPro" id="IPR020846">
    <property type="entry name" value="MFS_dom"/>
</dbReference>
<feature type="transmembrane region" description="Helical" evidence="4">
    <location>
        <begin position="107"/>
        <end position="129"/>
    </location>
</feature>